<evidence type="ECO:0000256" key="1">
    <source>
        <dbReference type="SAM" id="SignalP"/>
    </source>
</evidence>
<accession>A0A2C8F8I2</accession>
<proteinExistence type="predicted"/>
<organism evidence="3 4">
    <name type="scientific">Pseudodesulfovibrio profundus</name>
    <dbReference type="NCBI Taxonomy" id="57320"/>
    <lineage>
        <taxon>Bacteria</taxon>
        <taxon>Pseudomonadati</taxon>
        <taxon>Thermodesulfobacteriota</taxon>
        <taxon>Desulfovibrionia</taxon>
        <taxon>Desulfovibrionales</taxon>
        <taxon>Desulfovibrionaceae</taxon>
    </lineage>
</organism>
<feature type="domain" description="Ice-binding protein C-terminal" evidence="2">
    <location>
        <begin position="210"/>
        <end position="233"/>
    </location>
</feature>
<dbReference type="RefSeq" id="WP_157917407.1">
    <property type="nucleotide sequence ID" value="NZ_LT907975.1"/>
</dbReference>
<feature type="chain" id="PRO_5012406329" description="Ice-binding protein C-terminal domain-containing protein" evidence="1">
    <location>
        <begin position="23"/>
        <end position="238"/>
    </location>
</feature>
<evidence type="ECO:0000259" key="2">
    <source>
        <dbReference type="Pfam" id="PF07589"/>
    </source>
</evidence>
<dbReference type="KEGG" id="pprf:DPRO_1835"/>
<dbReference type="AlphaFoldDB" id="A0A2C8F8I2"/>
<protein>
    <recommendedName>
        <fullName evidence="2">Ice-binding protein C-terminal domain-containing protein</fullName>
    </recommendedName>
</protein>
<dbReference type="OrthoDB" id="10001197at2"/>
<feature type="signal peptide" evidence="1">
    <location>
        <begin position="1"/>
        <end position="22"/>
    </location>
</feature>
<name>A0A2C8F8I2_9BACT</name>
<keyword evidence="4" id="KW-1185">Reference proteome</keyword>
<dbReference type="Proteomes" id="UP000219215">
    <property type="component" value="Chromosome DPRO"/>
</dbReference>
<dbReference type="NCBIfam" id="TIGR02595">
    <property type="entry name" value="PEP_CTERM"/>
    <property type="match status" value="1"/>
</dbReference>
<evidence type="ECO:0000313" key="3">
    <source>
        <dbReference type="EMBL" id="SOB58735.1"/>
    </source>
</evidence>
<dbReference type="EMBL" id="LT907975">
    <property type="protein sequence ID" value="SOB58735.1"/>
    <property type="molecule type" value="Genomic_DNA"/>
</dbReference>
<dbReference type="Pfam" id="PF07589">
    <property type="entry name" value="PEP-CTERM"/>
    <property type="match status" value="1"/>
</dbReference>
<evidence type="ECO:0000313" key="4">
    <source>
        <dbReference type="Proteomes" id="UP000219215"/>
    </source>
</evidence>
<gene>
    <name evidence="3" type="ORF">DPRO_1835</name>
</gene>
<sequence length="238" mass="26191">MKKVFATLVLVFGVLFAVNASAGFLNIEVTPGGDGMAGKDRWGYSAWDDSGFENGSSVVGAYDWYEYGDGGWRNAYLQYDLGEFTGIVDDIVSVTFNYNLLSTRSRGWNYYDVAGKLYHAEDSSSATGNASDKISGNQWLETIMVGATLGWHSLDVTEYIVNDLTMGYAWSAFEFKEQGYAEMYLAAGESETPSYLRFETASSSSVVPVTTPEPSTFALLSVGILGVMYLHRRKRSLE</sequence>
<dbReference type="InterPro" id="IPR013424">
    <property type="entry name" value="Ice-binding_C"/>
</dbReference>
<reference evidence="4" key="1">
    <citation type="submission" date="2017-09" db="EMBL/GenBank/DDBJ databases">
        <authorList>
            <person name="Regsiter A."/>
            <person name="William W."/>
        </authorList>
    </citation>
    <scope>NUCLEOTIDE SEQUENCE [LARGE SCALE GENOMIC DNA]</scope>
    <source>
        <strain evidence="4">500-1</strain>
    </source>
</reference>
<keyword evidence="1" id="KW-0732">Signal</keyword>